<feature type="transmembrane region" description="Helical" evidence="8">
    <location>
        <begin position="20"/>
        <end position="38"/>
    </location>
</feature>
<protein>
    <submittedName>
        <fullName evidence="9">Biopolymer transporter ExbD</fullName>
    </submittedName>
</protein>
<dbReference type="Proteomes" id="UP001379533">
    <property type="component" value="Chromosome"/>
</dbReference>
<keyword evidence="6 8" id="KW-0472">Membrane</keyword>
<evidence type="ECO:0000313" key="10">
    <source>
        <dbReference type="Proteomes" id="UP001379533"/>
    </source>
</evidence>
<accession>A0ABZ2K338</accession>
<dbReference type="EMBL" id="CP089982">
    <property type="protein sequence ID" value="WXA91960.1"/>
    <property type="molecule type" value="Genomic_DNA"/>
</dbReference>
<evidence type="ECO:0000256" key="7">
    <source>
        <dbReference type="RuleBase" id="RU003879"/>
    </source>
</evidence>
<proteinExistence type="inferred from homology"/>
<comment type="similarity">
    <text evidence="2 7">Belongs to the ExbD/TolR family.</text>
</comment>
<evidence type="ECO:0000256" key="1">
    <source>
        <dbReference type="ARBA" id="ARBA00004162"/>
    </source>
</evidence>
<keyword evidence="4 7" id="KW-0812">Transmembrane</keyword>
<keyword evidence="5 8" id="KW-1133">Transmembrane helix</keyword>
<comment type="subcellular location">
    <subcellularLocation>
        <location evidence="1">Cell membrane</location>
        <topology evidence="1">Single-pass membrane protein</topology>
    </subcellularLocation>
    <subcellularLocation>
        <location evidence="7">Cell membrane</location>
        <topology evidence="7">Single-pass type II membrane protein</topology>
    </subcellularLocation>
</comment>
<evidence type="ECO:0000256" key="8">
    <source>
        <dbReference type="SAM" id="Phobius"/>
    </source>
</evidence>
<organism evidence="9 10">
    <name type="scientific">Pendulispora brunnea</name>
    <dbReference type="NCBI Taxonomy" id="2905690"/>
    <lineage>
        <taxon>Bacteria</taxon>
        <taxon>Pseudomonadati</taxon>
        <taxon>Myxococcota</taxon>
        <taxon>Myxococcia</taxon>
        <taxon>Myxococcales</taxon>
        <taxon>Sorangiineae</taxon>
        <taxon>Pendulisporaceae</taxon>
        <taxon>Pendulispora</taxon>
    </lineage>
</organism>
<keyword evidence="10" id="KW-1185">Reference proteome</keyword>
<evidence type="ECO:0000256" key="5">
    <source>
        <dbReference type="ARBA" id="ARBA00022989"/>
    </source>
</evidence>
<dbReference type="Gene3D" id="3.30.420.270">
    <property type="match status" value="1"/>
</dbReference>
<gene>
    <name evidence="9" type="ORF">LZC95_36610</name>
</gene>
<keyword evidence="7" id="KW-0653">Protein transport</keyword>
<evidence type="ECO:0000256" key="6">
    <source>
        <dbReference type="ARBA" id="ARBA00023136"/>
    </source>
</evidence>
<keyword evidence="7" id="KW-0813">Transport</keyword>
<keyword evidence="3" id="KW-1003">Cell membrane</keyword>
<evidence type="ECO:0000256" key="4">
    <source>
        <dbReference type="ARBA" id="ARBA00022692"/>
    </source>
</evidence>
<evidence type="ECO:0000313" key="9">
    <source>
        <dbReference type="EMBL" id="WXA91960.1"/>
    </source>
</evidence>
<name>A0ABZ2K338_9BACT</name>
<reference evidence="9 10" key="1">
    <citation type="submission" date="2021-12" db="EMBL/GenBank/DDBJ databases">
        <title>Discovery of the Pendulisporaceae a myxobacterial family with distinct sporulation behavior and unique specialized metabolism.</title>
        <authorList>
            <person name="Garcia R."/>
            <person name="Popoff A."/>
            <person name="Bader C.D."/>
            <person name="Loehr J."/>
            <person name="Walesch S."/>
            <person name="Walt C."/>
            <person name="Boldt J."/>
            <person name="Bunk B."/>
            <person name="Haeckl F.J.F.P.J."/>
            <person name="Gunesch A.P."/>
            <person name="Birkelbach J."/>
            <person name="Nuebel U."/>
            <person name="Pietschmann T."/>
            <person name="Bach T."/>
            <person name="Mueller R."/>
        </authorList>
    </citation>
    <scope>NUCLEOTIDE SEQUENCE [LARGE SCALE GENOMIC DNA]</scope>
    <source>
        <strain evidence="9 10">MSr12523</strain>
    </source>
</reference>
<sequence length="136" mass="14729">MAFGGGGNKGVKNEINVTPLVDVCLVLLIIFMVITPMLQRGKPVKLPSAHKIDEEKSTDPIVVSMTLQKELYVESDRSNDADLIEKVKTALEKEPTRKVLFKADTGLTVADVRPVMNNLKLAGSGGVALGVEQEKK</sequence>
<dbReference type="InterPro" id="IPR003400">
    <property type="entry name" value="ExbD"/>
</dbReference>
<dbReference type="PANTHER" id="PTHR30558">
    <property type="entry name" value="EXBD MEMBRANE COMPONENT OF PMF-DRIVEN MACROMOLECULE IMPORT SYSTEM"/>
    <property type="match status" value="1"/>
</dbReference>
<evidence type="ECO:0000256" key="2">
    <source>
        <dbReference type="ARBA" id="ARBA00005811"/>
    </source>
</evidence>
<evidence type="ECO:0000256" key="3">
    <source>
        <dbReference type="ARBA" id="ARBA00022475"/>
    </source>
</evidence>
<dbReference type="RefSeq" id="WP_394842577.1">
    <property type="nucleotide sequence ID" value="NZ_CP089982.1"/>
</dbReference>
<dbReference type="Pfam" id="PF02472">
    <property type="entry name" value="ExbD"/>
    <property type="match status" value="1"/>
</dbReference>
<dbReference type="PANTHER" id="PTHR30558:SF7">
    <property type="entry name" value="TOL-PAL SYSTEM PROTEIN TOLR"/>
    <property type="match status" value="1"/>
</dbReference>